<evidence type="ECO:0000313" key="2">
    <source>
        <dbReference type="Proteomes" id="UP001632038"/>
    </source>
</evidence>
<organism evidence="1 2">
    <name type="scientific">Castilleja foliolosa</name>
    <dbReference type="NCBI Taxonomy" id="1961234"/>
    <lineage>
        <taxon>Eukaryota</taxon>
        <taxon>Viridiplantae</taxon>
        <taxon>Streptophyta</taxon>
        <taxon>Embryophyta</taxon>
        <taxon>Tracheophyta</taxon>
        <taxon>Spermatophyta</taxon>
        <taxon>Magnoliopsida</taxon>
        <taxon>eudicotyledons</taxon>
        <taxon>Gunneridae</taxon>
        <taxon>Pentapetalae</taxon>
        <taxon>asterids</taxon>
        <taxon>lamiids</taxon>
        <taxon>Lamiales</taxon>
        <taxon>Orobanchaceae</taxon>
        <taxon>Pedicularideae</taxon>
        <taxon>Castillejinae</taxon>
        <taxon>Castilleja</taxon>
    </lineage>
</organism>
<comment type="caution">
    <text evidence="1">The sequence shown here is derived from an EMBL/GenBank/DDBJ whole genome shotgun (WGS) entry which is preliminary data.</text>
</comment>
<dbReference type="EMBL" id="JAVIJP010000013">
    <property type="protein sequence ID" value="KAL3645557.1"/>
    <property type="molecule type" value="Genomic_DNA"/>
</dbReference>
<gene>
    <name evidence="1" type="ORF">CASFOL_010737</name>
</gene>
<dbReference type="Proteomes" id="UP001632038">
    <property type="component" value="Unassembled WGS sequence"/>
</dbReference>
<keyword evidence="2" id="KW-1185">Reference proteome</keyword>
<dbReference type="AlphaFoldDB" id="A0ABD3DVK0"/>
<proteinExistence type="predicted"/>
<sequence length="103" mass="11400">MSSGSLSAVGEDVHHESAVDLNIISSVQDRKDQALLVLRAELMDRLNKEVKSLDDDSWMFDGPRSCIHLISGQVWYSAQVLGNLSTSGYGPTKMIYTIEMLNI</sequence>
<evidence type="ECO:0000313" key="1">
    <source>
        <dbReference type="EMBL" id="KAL3645557.1"/>
    </source>
</evidence>
<dbReference type="PANTHER" id="PTHR37387">
    <property type="entry name" value="PROTEIN SAMBA"/>
    <property type="match status" value="1"/>
</dbReference>
<dbReference type="PANTHER" id="PTHR37387:SF1">
    <property type="entry name" value="PROTEIN SAMBA"/>
    <property type="match status" value="1"/>
</dbReference>
<reference evidence="2" key="1">
    <citation type="journal article" date="2024" name="IScience">
        <title>Strigolactones Initiate the Formation of Haustorium-like Structures in Castilleja.</title>
        <authorList>
            <person name="Buerger M."/>
            <person name="Peterson D."/>
            <person name="Chory J."/>
        </authorList>
    </citation>
    <scope>NUCLEOTIDE SEQUENCE [LARGE SCALE GENOMIC DNA]</scope>
</reference>
<accession>A0ABD3DVK0</accession>
<dbReference type="InterPro" id="IPR037547">
    <property type="entry name" value="SAMBA"/>
</dbReference>
<protein>
    <submittedName>
        <fullName evidence="1">Uncharacterized protein</fullName>
    </submittedName>
</protein>
<name>A0ABD3DVK0_9LAMI</name>